<dbReference type="STRING" id="562729.RNAN_3084"/>
<name>I1E192_9GAMM</name>
<comment type="caution">
    <text evidence="1">The sequence shown here is derived from an EMBL/GenBank/DDBJ whole genome shotgun (WGS) entry which is preliminary data.</text>
</comment>
<organism evidence="1 2">
    <name type="scientific">Rheinheimera nanhaiensis E407-8</name>
    <dbReference type="NCBI Taxonomy" id="562729"/>
    <lineage>
        <taxon>Bacteria</taxon>
        <taxon>Pseudomonadati</taxon>
        <taxon>Pseudomonadota</taxon>
        <taxon>Gammaproteobacteria</taxon>
        <taxon>Chromatiales</taxon>
        <taxon>Chromatiaceae</taxon>
        <taxon>Rheinheimera</taxon>
    </lineage>
</organism>
<sequence>MAQQFNLPYRQLIAGLTTQQDKIYYKKSQHRLALLTLDEQLL</sequence>
<dbReference type="AlphaFoldDB" id="I1E192"/>
<keyword evidence="2" id="KW-1185">Reference proteome</keyword>
<evidence type="ECO:0000313" key="1">
    <source>
        <dbReference type="EMBL" id="GAB60070.1"/>
    </source>
</evidence>
<dbReference type="Proteomes" id="UP000004374">
    <property type="component" value="Unassembled WGS sequence"/>
</dbReference>
<proteinExistence type="predicted"/>
<reference evidence="1 2" key="1">
    <citation type="journal article" date="2012" name="J. Bacteriol.">
        <title>Genome Sequence of the Protease-Producing Bacterium Rheinheimera nanhaiensis E407-8T, Isolated from Deep-Sea Sediment of the South China Sea.</title>
        <authorList>
            <person name="Zhang X.-Y."/>
            <person name="Zhang Y.-J."/>
            <person name="Qin Q.-L."/>
            <person name="Xie B.-B."/>
            <person name="Chen X.-L."/>
            <person name="Zhou B.-C."/>
            <person name="Zhang Y.-Z."/>
        </authorList>
    </citation>
    <scope>NUCLEOTIDE SEQUENCE [LARGE SCALE GENOMIC DNA]</scope>
    <source>
        <strain evidence="1 2">E407-8</strain>
    </source>
</reference>
<accession>I1E192</accession>
<dbReference type="EMBL" id="BAFK01000021">
    <property type="protein sequence ID" value="GAB60070.1"/>
    <property type="molecule type" value="Genomic_DNA"/>
</dbReference>
<gene>
    <name evidence="1" type="ORF">RNAN_3084</name>
</gene>
<protein>
    <submittedName>
        <fullName evidence="1">Uncharacterized protein</fullName>
    </submittedName>
</protein>
<evidence type="ECO:0000313" key="2">
    <source>
        <dbReference type="Proteomes" id="UP000004374"/>
    </source>
</evidence>